<dbReference type="Gene3D" id="3.40.50.10610">
    <property type="entry name" value="ABC-type transport auxiliary lipoprotein component"/>
    <property type="match status" value="1"/>
</dbReference>
<evidence type="ECO:0000313" key="3">
    <source>
        <dbReference type="Proteomes" id="UP000631694"/>
    </source>
</evidence>
<dbReference type="InterPro" id="IPR005586">
    <property type="entry name" value="ABC_trans_aux"/>
</dbReference>
<keyword evidence="3" id="KW-1185">Reference proteome</keyword>
<reference evidence="2" key="1">
    <citation type="submission" date="2020-12" db="EMBL/GenBank/DDBJ databases">
        <title>Methylobrevis albus sp. nov., isolated from fresh water lack sediment.</title>
        <authorList>
            <person name="Zou Q."/>
        </authorList>
    </citation>
    <scope>NUCLEOTIDE SEQUENCE</scope>
    <source>
        <strain evidence="2">L22</strain>
    </source>
</reference>
<dbReference type="AlphaFoldDB" id="A0A931MY90"/>
<dbReference type="RefSeq" id="WP_197309925.1">
    <property type="nucleotide sequence ID" value="NZ_JADZLT010000040.1"/>
</dbReference>
<dbReference type="SUPFAM" id="SSF159594">
    <property type="entry name" value="XCC0632-like"/>
    <property type="match status" value="1"/>
</dbReference>
<evidence type="ECO:0000313" key="2">
    <source>
        <dbReference type="EMBL" id="MBH0236829.1"/>
    </source>
</evidence>
<proteinExistence type="predicted"/>
<comment type="caution">
    <text evidence="2">The sequence shown here is derived from an EMBL/GenBank/DDBJ whole genome shotgun (WGS) entry which is preliminary data.</text>
</comment>
<evidence type="ECO:0000259" key="1">
    <source>
        <dbReference type="Pfam" id="PF03886"/>
    </source>
</evidence>
<name>A0A931MY90_9HYPH</name>
<dbReference type="EMBL" id="JADZLT010000040">
    <property type="protein sequence ID" value="MBH0236829.1"/>
    <property type="molecule type" value="Genomic_DNA"/>
</dbReference>
<gene>
    <name evidence="2" type="ORF">I5731_03250</name>
</gene>
<sequence length="214" mass="21889">MMAGQMPGGMGEARCGRRGSAARLFAALSLAALVSGCAALGGGSTPPSIYDLTVPATPPPAGSSTAQLLVPVPSAIEALDTARIAVNPSPMQISYFPAAQWSDELPRLLQAKLVRAFENSGRAGAVGRPGESLTIDFQIIVDIRNFAFDAAGDAAVVSLGVKILDDRTGRVVATRIFDTRSPSASDTAEAGVAALDRAATDAIGQVIGWVLGRV</sequence>
<organism evidence="2 3">
    <name type="scientific">Methylobrevis albus</name>
    <dbReference type="NCBI Taxonomy" id="2793297"/>
    <lineage>
        <taxon>Bacteria</taxon>
        <taxon>Pseudomonadati</taxon>
        <taxon>Pseudomonadota</taxon>
        <taxon>Alphaproteobacteria</taxon>
        <taxon>Hyphomicrobiales</taxon>
        <taxon>Pleomorphomonadaceae</taxon>
        <taxon>Methylobrevis</taxon>
    </lineage>
</organism>
<dbReference type="Pfam" id="PF03886">
    <property type="entry name" value="ABC_trans_aux"/>
    <property type="match status" value="1"/>
</dbReference>
<accession>A0A931MY90</accession>
<protein>
    <submittedName>
        <fullName evidence="2">Membrane integrity-associated transporter subunit PqiC</fullName>
    </submittedName>
</protein>
<feature type="domain" description="ABC-type transport auxiliary lipoprotein component" evidence="1">
    <location>
        <begin position="50"/>
        <end position="201"/>
    </location>
</feature>
<dbReference type="Proteomes" id="UP000631694">
    <property type="component" value="Unassembled WGS sequence"/>
</dbReference>